<dbReference type="AlphaFoldDB" id="A0A6G6Y1Q9"/>
<keyword evidence="4" id="KW-0813">Transport</keyword>
<keyword evidence="9" id="KW-0066">ATP synthesis</keyword>
<keyword evidence="6" id="KW-0406">Ion transport</keyword>
<evidence type="ECO:0000256" key="4">
    <source>
        <dbReference type="ARBA" id="ARBA00022448"/>
    </source>
</evidence>
<comment type="similarity">
    <text evidence="3">Belongs to the ATPase gamma chain family.</text>
</comment>
<evidence type="ECO:0000313" key="11">
    <source>
        <dbReference type="Proteomes" id="UP000501568"/>
    </source>
</evidence>
<evidence type="ECO:0000256" key="6">
    <source>
        <dbReference type="ARBA" id="ARBA00023065"/>
    </source>
</evidence>
<reference evidence="10 11" key="1">
    <citation type="submission" date="2020-02" db="EMBL/GenBank/DDBJ databases">
        <authorList>
            <person name="Zheng R.K."/>
            <person name="Sun C.M."/>
        </authorList>
    </citation>
    <scope>NUCLEOTIDE SEQUENCE [LARGE SCALE GENOMIC DNA]</scope>
    <source>
        <strain evidence="11">zrk23</strain>
    </source>
</reference>
<dbReference type="Proteomes" id="UP000501568">
    <property type="component" value="Chromosome"/>
</dbReference>
<name>A0A6G6Y1Q9_9SPHN</name>
<dbReference type="Gene3D" id="1.10.287.80">
    <property type="entry name" value="ATP synthase, gamma subunit, helix hairpin domain"/>
    <property type="match status" value="1"/>
</dbReference>
<dbReference type="GO" id="GO:0046933">
    <property type="term" value="F:proton-transporting ATP synthase activity, rotational mechanism"/>
    <property type="evidence" value="ECO:0007669"/>
    <property type="project" value="InterPro"/>
</dbReference>
<evidence type="ECO:0000256" key="2">
    <source>
        <dbReference type="ARBA" id="ARBA00004170"/>
    </source>
</evidence>
<comment type="subcellular location">
    <subcellularLocation>
        <location evidence="2">Membrane</location>
        <topology evidence="2">Peripheral membrane protein</topology>
    </subcellularLocation>
</comment>
<keyword evidence="11" id="KW-1185">Reference proteome</keyword>
<evidence type="ECO:0000256" key="3">
    <source>
        <dbReference type="ARBA" id="ARBA00007681"/>
    </source>
</evidence>
<evidence type="ECO:0000256" key="9">
    <source>
        <dbReference type="ARBA" id="ARBA00023310"/>
    </source>
</evidence>
<organism evidence="10 11">
    <name type="scientific">Stakelama tenebrarum</name>
    <dbReference type="NCBI Taxonomy" id="2711215"/>
    <lineage>
        <taxon>Bacteria</taxon>
        <taxon>Pseudomonadati</taxon>
        <taxon>Pseudomonadota</taxon>
        <taxon>Alphaproteobacteria</taxon>
        <taxon>Sphingomonadales</taxon>
        <taxon>Sphingomonadaceae</taxon>
        <taxon>Stakelama</taxon>
    </lineage>
</organism>
<evidence type="ECO:0000256" key="5">
    <source>
        <dbReference type="ARBA" id="ARBA00022781"/>
    </source>
</evidence>
<gene>
    <name evidence="10" type="ORF">G5C33_03075</name>
</gene>
<evidence type="ECO:0000313" key="10">
    <source>
        <dbReference type="EMBL" id="QIG78874.1"/>
    </source>
</evidence>
<keyword evidence="5" id="KW-0375">Hydrogen ion transport</keyword>
<evidence type="ECO:0000256" key="1">
    <source>
        <dbReference type="ARBA" id="ARBA00003456"/>
    </source>
</evidence>
<proteinExistence type="inferred from homology"/>
<evidence type="ECO:0000256" key="7">
    <source>
        <dbReference type="ARBA" id="ARBA00023136"/>
    </source>
</evidence>
<keyword evidence="7" id="KW-0472">Membrane</keyword>
<dbReference type="InterPro" id="IPR000131">
    <property type="entry name" value="ATP_synth_F1_gsu"/>
</dbReference>
<dbReference type="RefSeq" id="WP_165325873.1">
    <property type="nucleotide sequence ID" value="NZ_CP049109.1"/>
</dbReference>
<dbReference type="InterPro" id="IPR035968">
    <property type="entry name" value="ATP_synth_F1_ATPase_gsu"/>
</dbReference>
<dbReference type="EMBL" id="CP049109">
    <property type="protein sequence ID" value="QIG78874.1"/>
    <property type="molecule type" value="Genomic_DNA"/>
</dbReference>
<dbReference type="SUPFAM" id="SSF52943">
    <property type="entry name" value="ATP synthase (F1-ATPase), gamma subunit"/>
    <property type="match status" value="1"/>
</dbReference>
<dbReference type="Pfam" id="PF00231">
    <property type="entry name" value="ATP-synt"/>
    <property type="match status" value="1"/>
</dbReference>
<keyword evidence="8" id="KW-0139">CF(1)</keyword>
<dbReference type="PRINTS" id="PR00126">
    <property type="entry name" value="ATPASEGAMMA"/>
</dbReference>
<protein>
    <submittedName>
        <fullName evidence="10">Uncharacterized protein</fullName>
    </submittedName>
</protein>
<dbReference type="GO" id="GO:0045259">
    <property type="term" value="C:proton-transporting ATP synthase complex"/>
    <property type="evidence" value="ECO:0007669"/>
    <property type="project" value="UniProtKB-KW"/>
</dbReference>
<evidence type="ECO:0000256" key="8">
    <source>
        <dbReference type="ARBA" id="ARBA00023196"/>
    </source>
</evidence>
<accession>A0A6G6Y1Q9</accession>
<dbReference type="KEGG" id="spzr:G5C33_03075"/>
<comment type="function">
    <text evidence="1">Produces ATP from ADP in the presence of a proton gradient across the membrane. The gamma chain is believed to be important in regulating ATPase activity and the flow of protons through the CF(0) complex.</text>
</comment>
<sequence>MSTLIPFDYARFPVRRSDAPPLTTLSPDVLLPQLAEEYVFAELCEAVVLAFAAEQEARLRAMMSVSEHVKRSSEDLAAQYRQRRQEAITEEVVELAAGVDRETGS</sequence>